<protein>
    <submittedName>
        <fullName evidence="1">Uncharacterized protein</fullName>
    </submittedName>
</protein>
<proteinExistence type="predicted"/>
<evidence type="ECO:0000313" key="1">
    <source>
        <dbReference type="EMBL" id="KXT11446.1"/>
    </source>
</evidence>
<keyword evidence="2" id="KW-1185">Reference proteome</keyword>
<dbReference type="Proteomes" id="UP000073492">
    <property type="component" value="Unassembled WGS sequence"/>
</dbReference>
<dbReference type="OrthoDB" id="3650201at2759"/>
<dbReference type="AlphaFoldDB" id="A0A139I9S7"/>
<gene>
    <name evidence="1" type="ORF">AC579_3299</name>
</gene>
<organism evidence="1 2">
    <name type="scientific">Pseudocercospora musae</name>
    <dbReference type="NCBI Taxonomy" id="113226"/>
    <lineage>
        <taxon>Eukaryota</taxon>
        <taxon>Fungi</taxon>
        <taxon>Dikarya</taxon>
        <taxon>Ascomycota</taxon>
        <taxon>Pezizomycotina</taxon>
        <taxon>Dothideomycetes</taxon>
        <taxon>Dothideomycetidae</taxon>
        <taxon>Mycosphaerellales</taxon>
        <taxon>Mycosphaerellaceae</taxon>
        <taxon>Pseudocercospora</taxon>
    </lineage>
</organism>
<reference evidence="1 2" key="1">
    <citation type="submission" date="2015-07" db="EMBL/GenBank/DDBJ databases">
        <title>Comparative genomics of the Sigatoka disease complex on banana suggests a link between parallel evolutionary changes in Pseudocercospora fijiensis and Pseudocercospora eumusae and increased virulence on the banana host.</title>
        <authorList>
            <person name="Chang T.-C."/>
            <person name="Salvucci A."/>
            <person name="Crous P.W."/>
            <person name="Stergiopoulos I."/>
        </authorList>
    </citation>
    <scope>NUCLEOTIDE SEQUENCE [LARGE SCALE GENOMIC DNA]</scope>
    <source>
        <strain evidence="1 2">CBS 116634</strain>
    </source>
</reference>
<name>A0A139I9S7_9PEZI</name>
<sequence length="208" mass="23446">MTASNEVLIKLERGFAIATVLPTLLSSLTSSRIFRKVLLRCCKVQIRKRLNNVPSILKLCEQVILSKPISHSFRQVASDIDDAGLHQERTFRHHMSITSSPEAAKSHGESMTSFECPRLLPFVAYRIRRHQVPLIHKRLQTVIPELGYTDNDAARYVQKSLQRDTQVVFVAQDGHDTPLPHEATMLSMGKGLRVRVYHASRPVTGGID</sequence>
<comment type="caution">
    <text evidence="1">The sequence shown here is derived from an EMBL/GenBank/DDBJ whole genome shotgun (WGS) entry which is preliminary data.</text>
</comment>
<dbReference type="EMBL" id="LFZO01000199">
    <property type="protein sequence ID" value="KXT11446.1"/>
    <property type="molecule type" value="Genomic_DNA"/>
</dbReference>
<evidence type="ECO:0000313" key="2">
    <source>
        <dbReference type="Proteomes" id="UP000073492"/>
    </source>
</evidence>
<accession>A0A139I9S7</accession>